<dbReference type="InterPro" id="IPR008457">
    <property type="entry name" value="Cu-R_CopD_dom"/>
</dbReference>
<evidence type="ECO:0000313" key="3">
    <source>
        <dbReference type="EMBL" id="MEN3067638.1"/>
    </source>
</evidence>
<feature type="transmembrane region" description="Helical" evidence="1">
    <location>
        <begin position="84"/>
        <end position="105"/>
    </location>
</feature>
<reference evidence="3 4" key="1">
    <citation type="journal article" date="2018" name="Int. J. Syst. Evol. Microbiol.">
        <title>Uliginosibacterium sediminicola sp. nov., isolated from freshwater sediment.</title>
        <authorList>
            <person name="Hwang W.M."/>
            <person name="Kim S.M."/>
            <person name="Kang K."/>
            <person name="Ahn T.Y."/>
        </authorList>
    </citation>
    <scope>NUCLEOTIDE SEQUENCE [LARGE SCALE GENOMIC DNA]</scope>
    <source>
        <strain evidence="3 4">M1-21</strain>
    </source>
</reference>
<gene>
    <name evidence="3" type="ORF">ABDB84_04040</name>
</gene>
<proteinExistence type="predicted"/>
<keyword evidence="1" id="KW-0812">Transmembrane</keyword>
<accession>A0ABU9YV98</accession>
<dbReference type="Pfam" id="PF05425">
    <property type="entry name" value="CopD"/>
    <property type="match status" value="1"/>
</dbReference>
<feature type="transmembrane region" description="Helical" evidence="1">
    <location>
        <begin position="125"/>
        <end position="146"/>
    </location>
</feature>
<dbReference type="RefSeq" id="WP_345918408.1">
    <property type="nucleotide sequence ID" value="NZ_JBDIVE010000002.1"/>
</dbReference>
<feature type="transmembrane region" description="Helical" evidence="1">
    <location>
        <begin position="7"/>
        <end position="29"/>
    </location>
</feature>
<dbReference type="Proteomes" id="UP001410394">
    <property type="component" value="Unassembled WGS sequence"/>
</dbReference>
<evidence type="ECO:0000256" key="1">
    <source>
        <dbReference type="SAM" id="Phobius"/>
    </source>
</evidence>
<feature type="domain" description="Copper resistance protein D" evidence="2">
    <location>
        <begin position="48"/>
        <end position="146"/>
    </location>
</feature>
<keyword evidence="1" id="KW-0472">Membrane</keyword>
<keyword evidence="1" id="KW-1133">Transmembrane helix</keyword>
<keyword evidence="4" id="KW-1185">Reference proteome</keyword>
<sequence length="148" mass="15730">MQLGGWMLCLHLIAVAIWVGGMAVMHFAVRPAAVAVLPPPLRLAFLSAALGRFFNGVAAAILVLLFSGFAMWREMPFAGPGVHAMAGLALLMTLIFVLIRVVLYPGMRAAVAAENWPGAARLLGFIRHLVALNLALGITTIALACLMR</sequence>
<organism evidence="3 4">
    <name type="scientific">Uliginosibacterium sediminicola</name>
    <dbReference type="NCBI Taxonomy" id="2024550"/>
    <lineage>
        <taxon>Bacteria</taxon>
        <taxon>Pseudomonadati</taxon>
        <taxon>Pseudomonadota</taxon>
        <taxon>Betaproteobacteria</taxon>
        <taxon>Rhodocyclales</taxon>
        <taxon>Zoogloeaceae</taxon>
        <taxon>Uliginosibacterium</taxon>
    </lineage>
</organism>
<name>A0ABU9YV98_9RHOO</name>
<protein>
    <submittedName>
        <fullName evidence="3">CopD family protein</fullName>
    </submittedName>
</protein>
<evidence type="ECO:0000313" key="4">
    <source>
        <dbReference type="Proteomes" id="UP001410394"/>
    </source>
</evidence>
<comment type="caution">
    <text evidence="3">The sequence shown here is derived from an EMBL/GenBank/DDBJ whole genome shotgun (WGS) entry which is preliminary data.</text>
</comment>
<feature type="transmembrane region" description="Helical" evidence="1">
    <location>
        <begin position="49"/>
        <end position="72"/>
    </location>
</feature>
<dbReference type="EMBL" id="JBDIVE010000002">
    <property type="protein sequence ID" value="MEN3067638.1"/>
    <property type="molecule type" value="Genomic_DNA"/>
</dbReference>
<evidence type="ECO:0000259" key="2">
    <source>
        <dbReference type="Pfam" id="PF05425"/>
    </source>
</evidence>